<dbReference type="Proteomes" id="UP001165121">
    <property type="component" value="Unassembled WGS sequence"/>
</dbReference>
<reference evidence="2" key="1">
    <citation type="submission" date="2023-04" db="EMBL/GenBank/DDBJ databases">
        <title>Phytophthora fragariaefolia NBRC 109709.</title>
        <authorList>
            <person name="Ichikawa N."/>
            <person name="Sato H."/>
            <person name="Tonouchi N."/>
        </authorList>
    </citation>
    <scope>NUCLEOTIDE SEQUENCE</scope>
    <source>
        <strain evidence="2">NBRC 109709</strain>
    </source>
</reference>
<name>A0A9W6X005_9STRA</name>
<dbReference type="InterPro" id="IPR001584">
    <property type="entry name" value="Integrase_cat-core"/>
</dbReference>
<dbReference type="GO" id="GO:0015074">
    <property type="term" value="P:DNA integration"/>
    <property type="evidence" value="ECO:0007669"/>
    <property type="project" value="InterPro"/>
</dbReference>
<dbReference type="OrthoDB" id="110560at2759"/>
<evidence type="ECO:0000313" key="3">
    <source>
        <dbReference type="Proteomes" id="UP001165121"/>
    </source>
</evidence>
<evidence type="ECO:0000259" key="1">
    <source>
        <dbReference type="PROSITE" id="PS50994"/>
    </source>
</evidence>
<dbReference type="PROSITE" id="PS50994">
    <property type="entry name" value="INTEGRASE"/>
    <property type="match status" value="1"/>
</dbReference>
<dbReference type="EMBL" id="BSXT01000337">
    <property type="protein sequence ID" value="GMF24808.1"/>
    <property type="molecule type" value="Genomic_DNA"/>
</dbReference>
<gene>
    <name evidence="2" type="ORF">Pfra01_000427300</name>
</gene>
<sequence length="282" mass="32027">MESSITKFVKKCITCKTSKLHGGKQQHGHLPPRTVKAYNPFDFVHFDLIGPYHGGHYGITIIDQATRWLEVGIQPDKASLTTAESFDREWLCRYPRPMQVVHDLGPEFTGVEFQMLLYSYGIKAKPITAKNPQANAICERMHLEIMNGIRSHEGADWTKVIHYAASAIRASYHSILNASPGQLVFGQDMISRQLHIANWSYLCKHSFSAILADNDRENDKRLEHFYHPGDQVMIKVPKQFSAKTKRVADDPFPIRAVHNNGTITVDKGNTQQQVSIRRVFPC</sequence>
<feature type="domain" description="Integrase catalytic" evidence="1">
    <location>
        <begin position="36"/>
        <end position="188"/>
    </location>
</feature>
<dbReference type="Gene3D" id="3.30.420.10">
    <property type="entry name" value="Ribonuclease H-like superfamily/Ribonuclease H"/>
    <property type="match status" value="1"/>
</dbReference>
<accession>A0A9W6X005</accession>
<comment type="caution">
    <text evidence="2">The sequence shown here is derived from an EMBL/GenBank/DDBJ whole genome shotgun (WGS) entry which is preliminary data.</text>
</comment>
<evidence type="ECO:0000313" key="2">
    <source>
        <dbReference type="EMBL" id="GMF24808.1"/>
    </source>
</evidence>
<organism evidence="2 3">
    <name type="scientific">Phytophthora fragariaefolia</name>
    <dbReference type="NCBI Taxonomy" id="1490495"/>
    <lineage>
        <taxon>Eukaryota</taxon>
        <taxon>Sar</taxon>
        <taxon>Stramenopiles</taxon>
        <taxon>Oomycota</taxon>
        <taxon>Peronosporomycetes</taxon>
        <taxon>Peronosporales</taxon>
        <taxon>Peronosporaceae</taxon>
        <taxon>Phytophthora</taxon>
    </lineage>
</organism>
<dbReference type="AlphaFoldDB" id="A0A9W6X005"/>
<dbReference type="PANTHER" id="PTHR37984">
    <property type="entry name" value="PROTEIN CBG26694"/>
    <property type="match status" value="1"/>
</dbReference>
<dbReference type="InterPro" id="IPR050951">
    <property type="entry name" value="Retrovirus_Pol_polyprotein"/>
</dbReference>
<dbReference type="GO" id="GO:0003676">
    <property type="term" value="F:nucleic acid binding"/>
    <property type="evidence" value="ECO:0007669"/>
    <property type="project" value="InterPro"/>
</dbReference>
<proteinExistence type="predicted"/>
<keyword evidence="3" id="KW-1185">Reference proteome</keyword>
<dbReference type="InterPro" id="IPR012337">
    <property type="entry name" value="RNaseH-like_sf"/>
</dbReference>
<dbReference type="PANTHER" id="PTHR37984:SF5">
    <property type="entry name" value="PROTEIN NYNRIN-LIKE"/>
    <property type="match status" value="1"/>
</dbReference>
<dbReference type="InterPro" id="IPR036397">
    <property type="entry name" value="RNaseH_sf"/>
</dbReference>
<protein>
    <submittedName>
        <fullName evidence="2">Unnamed protein product</fullName>
    </submittedName>
</protein>
<dbReference type="SUPFAM" id="SSF53098">
    <property type="entry name" value="Ribonuclease H-like"/>
    <property type="match status" value="1"/>
</dbReference>